<sequence length="445" mass="50430">MSIVVAGKSLKKNYTPISNELIRSSKIDDSTFRLICWMTSHEEGFEINFVSIQNALSYGRDKLRKILKNAEIYNYLVRRKVRTSGGLFDFEYHIFKDTTDAIAFRKSLPQVELTPDLSDTDEPTRGVKTGGGRTGGGRTRGGATRGGESTPLYIEKQLEENQKEEKHIQETPPTQESCVCEETDLEELNQEYEPISESDSEKLNHQEEPIPQSPTSLSTKSESSHQTDQPSCRPTMAGALFDKNEQANNKPSKLKFQSIEDLLNLVLLDPGIMATDPLPAVYRSEIKLRGWRFPWRTGTRDKIYQTCNNGLVELIAKERAKWSKCEWTEKIPTVIKSIGNLEATKGGLEELLGYWSKVLESVTPQTEESKATDQPIGYYSNRSLEWHKATFCQLLDLGDKVGIESAIAQFTTRYDQQHTGATDGWLNWLQTHYPQMYAHLYPQAA</sequence>
<feature type="compositionally biased region" description="Low complexity" evidence="1">
    <location>
        <begin position="213"/>
        <end position="227"/>
    </location>
</feature>
<evidence type="ECO:0000313" key="3">
    <source>
        <dbReference type="Proteomes" id="UP000637383"/>
    </source>
</evidence>
<keyword evidence="3" id="KW-1185">Reference proteome</keyword>
<gene>
    <name evidence="2" type="ORF">H6H03_37270</name>
</gene>
<dbReference type="Proteomes" id="UP000637383">
    <property type="component" value="Unassembled WGS sequence"/>
</dbReference>
<feature type="compositionally biased region" description="Gly residues" evidence="1">
    <location>
        <begin position="128"/>
        <end position="145"/>
    </location>
</feature>
<feature type="region of interest" description="Disordered" evidence="1">
    <location>
        <begin position="114"/>
        <end position="151"/>
    </location>
</feature>
<organism evidence="2 3">
    <name type="scientific">Nostoc paludosum FACHB-159</name>
    <dbReference type="NCBI Taxonomy" id="2692908"/>
    <lineage>
        <taxon>Bacteria</taxon>
        <taxon>Bacillati</taxon>
        <taxon>Cyanobacteriota</taxon>
        <taxon>Cyanophyceae</taxon>
        <taxon>Nostocales</taxon>
        <taxon>Nostocaceae</taxon>
        <taxon>Nostoc</taxon>
    </lineage>
</organism>
<protein>
    <submittedName>
        <fullName evidence="2">Helix-turn-helix domain-containing protein</fullName>
    </submittedName>
</protein>
<accession>A0ABR8KNI2</accession>
<proteinExistence type="predicted"/>
<dbReference type="EMBL" id="JACJTU010000086">
    <property type="protein sequence ID" value="MBD2739448.1"/>
    <property type="molecule type" value="Genomic_DNA"/>
</dbReference>
<comment type="caution">
    <text evidence="2">The sequence shown here is derived from an EMBL/GenBank/DDBJ whole genome shotgun (WGS) entry which is preliminary data.</text>
</comment>
<evidence type="ECO:0000256" key="1">
    <source>
        <dbReference type="SAM" id="MobiDB-lite"/>
    </source>
</evidence>
<name>A0ABR8KNI2_9NOSO</name>
<feature type="compositionally biased region" description="Basic and acidic residues" evidence="1">
    <location>
        <begin position="199"/>
        <end position="208"/>
    </location>
</feature>
<evidence type="ECO:0000313" key="2">
    <source>
        <dbReference type="EMBL" id="MBD2739448.1"/>
    </source>
</evidence>
<feature type="region of interest" description="Disordered" evidence="1">
    <location>
        <begin position="191"/>
        <end position="236"/>
    </location>
</feature>
<reference evidence="2 3" key="1">
    <citation type="journal article" date="2020" name="ISME J.">
        <title>Comparative genomics reveals insights into cyanobacterial evolution and habitat adaptation.</title>
        <authorList>
            <person name="Chen M.Y."/>
            <person name="Teng W.K."/>
            <person name="Zhao L."/>
            <person name="Hu C.X."/>
            <person name="Zhou Y.K."/>
            <person name="Han B.P."/>
            <person name="Song L.R."/>
            <person name="Shu W.S."/>
        </authorList>
    </citation>
    <scope>NUCLEOTIDE SEQUENCE [LARGE SCALE GENOMIC DNA]</scope>
    <source>
        <strain evidence="2 3">FACHB-159</strain>
    </source>
</reference>
<dbReference type="RefSeq" id="WP_190959948.1">
    <property type="nucleotide sequence ID" value="NZ_JACJTU010000086.1"/>
</dbReference>